<dbReference type="GO" id="GO:0016616">
    <property type="term" value="F:oxidoreductase activity, acting on the CH-OH group of donors, NAD or NADP as acceptor"/>
    <property type="evidence" value="ECO:0007669"/>
    <property type="project" value="TreeGrafter"/>
</dbReference>
<dbReference type="Gene3D" id="3.40.50.720">
    <property type="entry name" value="NAD(P)-binding Rossmann-like Domain"/>
    <property type="match status" value="1"/>
</dbReference>
<dbReference type="InterPro" id="IPR036291">
    <property type="entry name" value="NAD(P)-bd_dom_sf"/>
</dbReference>
<comment type="similarity">
    <text evidence="1 3">Belongs to the short-chain dehydrogenases/reductases (SDR) family.</text>
</comment>
<gene>
    <name evidence="4" type="ORF">ASCRUDRAFT_33584</name>
</gene>
<dbReference type="GeneID" id="30964079"/>
<keyword evidence="5" id="KW-1185">Reference proteome</keyword>
<dbReference type="InterPro" id="IPR002347">
    <property type="entry name" value="SDR_fam"/>
</dbReference>
<dbReference type="Pfam" id="PF00106">
    <property type="entry name" value="adh_short"/>
    <property type="match status" value="1"/>
</dbReference>
<dbReference type="InParanoid" id="A0A1D2VJG1"/>
<accession>A0A1D2VJG1</accession>
<evidence type="ECO:0000256" key="2">
    <source>
        <dbReference type="ARBA" id="ARBA00023002"/>
    </source>
</evidence>
<evidence type="ECO:0000313" key="5">
    <source>
        <dbReference type="Proteomes" id="UP000095038"/>
    </source>
</evidence>
<dbReference type="PANTHER" id="PTHR42760:SF5">
    <property type="entry name" value="2-DEHYDRO-3-DEOXY-D-GLUCONATE 5-DEHYDROGENASE"/>
    <property type="match status" value="1"/>
</dbReference>
<dbReference type="STRING" id="1344418.A0A1D2VJG1"/>
<proteinExistence type="inferred from homology"/>
<dbReference type="PRINTS" id="PR00080">
    <property type="entry name" value="SDRFAMILY"/>
</dbReference>
<dbReference type="OrthoDB" id="294295at2759"/>
<protein>
    <submittedName>
        <fullName evidence="4">NAD(P)-binding protein</fullName>
    </submittedName>
</protein>
<evidence type="ECO:0000313" key="4">
    <source>
        <dbReference type="EMBL" id="ODV61744.1"/>
    </source>
</evidence>
<evidence type="ECO:0000256" key="3">
    <source>
        <dbReference type="RuleBase" id="RU000363"/>
    </source>
</evidence>
<name>A0A1D2VJG1_9ASCO</name>
<dbReference type="RefSeq" id="XP_020048051.1">
    <property type="nucleotide sequence ID" value="XM_020190443.1"/>
</dbReference>
<evidence type="ECO:0000256" key="1">
    <source>
        <dbReference type="ARBA" id="ARBA00006484"/>
    </source>
</evidence>
<sequence length="272" mass="29551">MSVLTGNAADLFSLDGKVALITGATNGIGQIMAVALSEANIYQIIFVHRPATDPTKTIDLLVNASKNKIIVSSIDCDLSSENLKIEQIDEKIVQKAINLSYKKKIDILINNAGITVLHPFIQFPDDEIDEIFYINWRVPAKLAQLVGQHMIENKVRGKIIFTSSVLSVSGALNLLPYVSTKGAITQTVKALSNEWSKYGINVNALGPGIVETKMSDYVQKDERIKGILIAKTPYGRLGLCDDLKGPTIFLSSKASDFMCGSTLFIDGGYLGV</sequence>
<keyword evidence="2" id="KW-0560">Oxidoreductase</keyword>
<organism evidence="4 5">
    <name type="scientific">Ascoidea rubescens DSM 1968</name>
    <dbReference type="NCBI Taxonomy" id="1344418"/>
    <lineage>
        <taxon>Eukaryota</taxon>
        <taxon>Fungi</taxon>
        <taxon>Dikarya</taxon>
        <taxon>Ascomycota</taxon>
        <taxon>Saccharomycotina</taxon>
        <taxon>Saccharomycetes</taxon>
        <taxon>Ascoideaceae</taxon>
        <taxon>Ascoidea</taxon>
    </lineage>
</organism>
<reference evidence="5" key="1">
    <citation type="submission" date="2016-05" db="EMBL/GenBank/DDBJ databases">
        <title>Comparative genomics of biotechnologically important yeasts.</title>
        <authorList>
            <consortium name="DOE Joint Genome Institute"/>
            <person name="Riley R."/>
            <person name="Haridas S."/>
            <person name="Wolfe K.H."/>
            <person name="Lopes M.R."/>
            <person name="Hittinger C.T."/>
            <person name="Goker M."/>
            <person name="Salamov A."/>
            <person name="Wisecaver J."/>
            <person name="Long T.M."/>
            <person name="Aerts A.L."/>
            <person name="Barry K."/>
            <person name="Choi C."/>
            <person name="Clum A."/>
            <person name="Coughlan A.Y."/>
            <person name="Deshpande S."/>
            <person name="Douglass A.P."/>
            <person name="Hanson S.J."/>
            <person name="Klenk H.-P."/>
            <person name="Labutti K."/>
            <person name="Lapidus A."/>
            <person name="Lindquist E."/>
            <person name="Lipzen A."/>
            <person name="Meier-Kolthoff J.P."/>
            <person name="Ohm R.A."/>
            <person name="Otillar R.P."/>
            <person name="Pangilinan J."/>
            <person name="Peng Y."/>
            <person name="Rokas A."/>
            <person name="Rosa C.A."/>
            <person name="Scheuner C."/>
            <person name="Sibirny A.A."/>
            <person name="Slot J.C."/>
            <person name="Stielow J.B."/>
            <person name="Sun H."/>
            <person name="Kurtzman C.P."/>
            <person name="Blackwell M."/>
            <person name="Grigoriev I.V."/>
            <person name="Jeffries T.W."/>
        </authorList>
    </citation>
    <scope>NUCLEOTIDE SEQUENCE [LARGE SCALE GENOMIC DNA]</scope>
    <source>
        <strain evidence="5">DSM 1968</strain>
    </source>
</reference>
<dbReference type="AlphaFoldDB" id="A0A1D2VJG1"/>
<dbReference type="SUPFAM" id="SSF51735">
    <property type="entry name" value="NAD(P)-binding Rossmann-fold domains"/>
    <property type="match status" value="1"/>
</dbReference>
<dbReference type="PANTHER" id="PTHR42760">
    <property type="entry name" value="SHORT-CHAIN DEHYDROGENASES/REDUCTASES FAMILY MEMBER"/>
    <property type="match status" value="1"/>
</dbReference>
<dbReference type="EMBL" id="KV454478">
    <property type="protein sequence ID" value="ODV61744.1"/>
    <property type="molecule type" value="Genomic_DNA"/>
</dbReference>
<dbReference type="PRINTS" id="PR00081">
    <property type="entry name" value="GDHRDH"/>
</dbReference>
<dbReference type="Proteomes" id="UP000095038">
    <property type="component" value="Unassembled WGS sequence"/>
</dbReference>